<protein>
    <submittedName>
        <fullName evidence="2">Uncharacterized protein</fullName>
    </submittedName>
</protein>
<gene>
    <name evidence="2" type="ORF">GCM10007890_48100</name>
</gene>
<reference evidence="3" key="1">
    <citation type="journal article" date="2019" name="Int. J. Syst. Evol. Microbiol.">
        <title>The Global Catalogue of Microorganisms (GCM) 10K type strain sequencing project: providing services to taxonomists for standard genome sequencing and annotation.</title>
        <authorList>
            <consortium name="The Broad Institute Genomics Platform"/>
            <consortium name="The Broad Institute Genome Sequencing Center for Infectious Disease"/>
            <person name="Wu L."/>
            <person name="Ma J."/>
        </authorList>
    </citation>
    <scope>NUCLEOTIDE SEQUENCE [LARGE SCALE GENOMIC DNA]</scope>
    <source>
        <strain evidence="3">NBRC 103632</strain>
    </source>
</reference>
<proteinExistence type="predicted"/>
<feature type="region of interest" description="Disordered" evidence="1">
    <location>
        <begin position="75"/>
        <end position="99"/>
    </location>
</feature>
<keyword evidence="3" id="KW-1185">Reference proteome</keyword>
<sequence>MARFIHRPEPDDTRELGFEDRAVCPAGARIMSSDTEKHRELLSGLKQARGKADGSFEAAITAAFEHVFEHLERLNGHVSSGGPGGADRHLEPDESATLR</sequence>
<dbReference type="RefSeq" id="WP_373323670.1">
    <property type="nucleotide sequence ID" value="NZ_BPQZ01000003.1"/>
</dbReference>
<evidence type="ECO:0000313" key="2">
    <source>
        <dbReference type="EMBL" id="GLS72795.1"/>
    </source>
</evidence>
<organism evidence="2 3">
    <name type="scientific">Methylobacterium tardum</name>
    <dbReference type="NCBI Taxonomy" id="374432"/>
    <lineage>
        <taxon>Bacteria</taxon>
        <taxon>Pseudomonadati</taxon>
        <taxon>Pseudomonadota</taxon>
        <taxon>Alphaproteobacteria</taxon>
        <taxon>Hyphomicrobiales</taxon>
        <taxon>Methylobacteriaceae</taxon>
        <taxon>Methylobacterium</taxon>
    </lineage>
</organism>
<dbReference type="EMBL" id="BSPL01000023">
    <property type="protein sequence ID" value="GLS72795.1"/>
    <property type="molecule type" value="Genomic_DNA"/>
</dbReference>
<evidence type="ECO:0000313" key="3">
    <source>
        <dbReference type="Proteomes" id="UP001157440"/>
    </source>
</evidence>
<comment type="caution">
    <text evidence="2">The sequence shown here is derived from an EMBL/GenBank/DDBJ whole genome shotgun (WGS) entry which is preliminary data.</text>
</comment>
<name>A0AA37TJD7_9HYPH</name>
<dbReference type="AlphaFoldDB" id="A0AA37TJD7"/>
<evidence type="ECO:0000256" key="1">
    <source>
        <dbReference type="SAM" id="MobiDB-lite"/>
    </source>
</evidence>
<dbReference type="Proteomes" id="UP001157440">
    <property type="component" value="Unassembled WGS sequence"/>
</dbReference>
<accession>A0AA37TJD7</accession>